<feature type="region of interest" description="Disordered" evidence="4">
    <location>
        <begin position="1"/>
        <end position="104"/>
    </location>
</feature>
<dbReference type="PANTHER" id="PTHR13475:SF3">
    <property type="entry name" value="NEUGRIN"/>
    <property type="match status" value="1"/>
</dbReference>
<comment type="caution">
    <text evidence="5">The sequence shown here is derived from an EMBL/GenBank/DDBJ whole genome shotgun (WGS) entry which is preliminary data.</text>
</comment>
<gene>
    <name evidence="5" type="ORF">NLI96_g816</name>
</gene>
<keyword evidence="6" id="KW-1185">Reference proteome</keyword>
<dbReference type="PANTHER" id="PTHR13475">
    <property type="entry name" value="NEUGRIN"/>
    <property type="match status" value="1"/>
</dbReference>
<proteinExistence type="inferred from homology"/>
<evidence type="ECO:0000256" key="4">
    <source>
        <dbReference type="SAM" id="MobiDB-lite"/>
    </source>
</evidence>
<comment type="function">
    <text evidence="1">Required for respiratory activity and maintenance and expression of the mitochondrial genome.</text>
</comment>
<dbReference type="InterPro" id="IPR010487">
    <property type="entry name" value="NGRN/Rrg9"/>
</dbReference>
<sequence length="232" mass="26595">MFSVLRTAAKTRVSSPLKPSDSALYTTIAGLTRQTWKTTARPPKALAPAEQDEAEFDLFERPEKPRSSASRKPPTKPTPHQFSAHRARMKQSFPGGWAPPRKLSRDAMDGLRSLHAHDPETFTTPVLANKFQISPEAVRRILKSKWEPSAEKRQKLLQREREQRTQWIAERNQEERRRLNELEGMRRSGEEVDVELDGMVVQDGEEGRGQGQQRRYVNPYRGARKGDRLSLT</sequence>
<organism evidence="5 6">
    <name type="scientific">Meripilus lineatus</name>
    <dbReference type="NCBI Taxonomy" id="2056292"/>
    <lineage>
        <taxon>Eukaryota</taxon>
        <taxon>Fungi</taxon>
        <taxon>Dikarya</taxon>
        <taxon>Basidiomycota</taxon>
        <taxon>Agaricomycotina</taxon>
        <taxon>Agaricomycetes</taxon>
        <taxon>Polyporales</taxon>
        <taxon>Meripilaceae</taxon>
        <taxon>Meripilus</taxon>
    </lineage>
</organism>
<dbReference type="GO" id="GO:0005634">
    <property type="term" value="C:nucleus"/>
    <property type="evidence" value="ECO:0007669"/>
    <property type="project" value="TreeGrafter"/>
</dbReference>
<evidence type="ECO:0000313" key="6">
    <source>
        <dbReference type="Proteomes" id="UP001212997"/>
    </source>
</evidence>
<dbReference type="Pfam" id="PF06413">
    <property type="entry name" value="Neugrin"/>
    <property type="match status" value="1"/>
</dbReference>
<protein>
    <recommendedName>
        <fullName evidence="3">Required for respiratory growth protein 9, mitochondrial</fullName>
    </recommendedName>
</protein>
<dbReference type="AlphaFoldDB" id="A0AAD5VD45"/>
<evidence type="ECO:0000256" key="2">
    <source>
        <dbReference type="ARBA" id="ARBA00010895"/>
    </source>
</evidence>
<name>A0AAD5VD45_9APHY</name>
<accession>A0AAD5VD45</accession>
<evidence type="ECO:0000256" key="3">
    <source>
        <dbReference type="ARBA" id="ARBA00013566"/>
    </source>
</evidence>
<feature type="region of interest" description="Disordered" evidence="4">
    <location>
        <begin position="189"/>
        <end position="232"/>
    </location>
</feature>
<evidence type="ECO:0000256" key="1">
    <source>
        <dbReference type="ARBA" id="ARBA00003548"/>
    </source>
</evidence>
<reference evidence="5" key="1">
    <citation type="submission" date="2022-07" db="EMBL/GenBank/DDBJ databases">
        <title>Genome Sequence of Physisporinus lineatus.</title>
        <authorList>
            <person name="Buettner E."/>
        </authorList>
    </citation>
    <scope>NUCLEOTIDE SEQUENCE</scope>
    <source>
        <strain evidence="5">VT162</strain>
    </source>
</reference>
<dbReference type="Proteomes" id="UP001212997">
    <property type="component" value="Unassembled WGS sequence"/>
</dbReference>
<evidence type="ECO:0000313" key="5">
    <source>
        <dbReference type="EMBL" id="KAJ3491311.1"/>
    </source>
</evidence>
<dbReference type="EMBL" id="JANAWD010000014">
    <property type="protein sequence ID" value="KAJ3491311.1"/>
    <property type="molecule type" value="Genomic_DNA"/>
</dbReference>
<comment type="similarity">
    <text evidence="2">Belongs to the RRG9 family.</text>
</comment>